<proteinExistence type="predicted"/>
<evidence type="ECO:0000313" key="1">
    <source>
        <dbReference type="EMBL" id="EFH11822.1"/>
    </source>
</evidence>
<dbReference type="EMBL" id="ADVL01000318">
    <property type="protein sequence ID" value="EFH11822.1"/>
    <property type="molecule type" value="Genomic_DNA"/>
</dbReference>
<gene>
    <name evidence="1" type="ORF">HMPREF0731_1958</name>
</gene>
<dbReference type="RefSeq" id="WP_007004375.1">
    <property type="nucleotide sequence ID" value="NZ_GG770779.1"/>
</dbReference>
<sequence>MKAFLTGVAAAIILAVAASFVLDTEVQRSAEAAYQTSGVRL</sequence>
<keyword evidence="2" id="KW-1185">Reference proteome</keyword>
<evidence type="ECO:0000313" key="2">
    <source>
        <dbReference type="Proteomes" id="UP000005324"/>
    </source>
</evidence>
<name>D5RLJ7_9PROT</name>
<protein>
    <submittedName>
        <fullName evidence="1">Uncharacterized protein</fullName>
    </submittedName>
</protein>
<dbReference type="AlphaFoldDB" id="D5RLJ7"/>
<dbReference type="Proteomes" id="UP000005324">
    <property type="component" value="Unassembled WGS sequence"/>
</dbReference>
<comment type="caution">
    <text evidence="1">The sequence shown here is derived from an EMBL/GenBank/DDBJ whole genome shotgun (WGS) entry which is preliminary data.</text>
</comment>
<organism evidence="1 2">
    <name type="scientific">Pseudoroseomonas cervicalis ATCC 49957</name>
    <dbReference type="NCBI Taxonomy" id="525371"/>
    <lineage>
        <taxon>Bacteria</taxon>
        <taxon>Pseudomonadati</taxon>
        <taxon>Pseudomonadota</taxon>
        <taxon>Alphaproteobacteria</taxon>
        <taxon>Acetobacterales</taxon>
        <taxon>Roseomonadaceae</taxon>
        <taxon>Roseomonas</taxon>
    </lineage>
</organism>
<reference evidence="1 2" key="1">
    <citation type="submission" date="2010-04" db="EMBL/GenBank/DDBJ databases">
        <authorList>
            <person name="Qin X."/>
            <person name="Bachman B."/>
            <person name="Battles P."/>
            <person name="Bell A."/>
            <person name="Bess C."/>
            <person name="Bickham C."/>
            <person name="Chaboub L."/>
            <person name="Chen D."/>
            <person name="Coyle M."/>
            <person name="Deiros D.R."/>
            <person name="Dinh H."/>
            <person name="Forbes L."/>
            <person name="Fowler G."/>
            <person name="Francisco L."/>
            <person name="Fu Q."/>
            <person name="Gubbala S."/>
            <person name="Hale W."/>
            <person name="Han Y."/>
            <person name="Hemphill L."/>
            <person name="Highlander S.K."/>
            <person name="Hirani K."/>
            <person name="Hogues M."/>
            <person name="Jackson L."/>
            <person name="Jakkamsetti A."/>
            <person name="Javaid M."/>
            <person name="Jiang H."/>
            <person name="Korchina V."/>
            <person name="Kovar C."/>
            <person name="Lara F."/>
            <person name="Lee S."/>
            <person name="Mata R."/>
            <person name="Mathew T."/>
            <person name="Moen C."/>
            <person name="Morales K."/>
            <person name="Munidasa M."/>
            <person name="Nazareth L."/>
            <person name="Ngo R."/>
            <person name="Nguyen L."/>
            <person name="Okwuonu G."/>
            <person name="Ongeri F."/>
            <person name="Patil S."/>
            <person name="Petrosino J."/>
            <person name="Pham C."/>
            <person name="Pham P."/>
            <person name="Pu L.-L."/>
            <person name="Puazo M."/>
            <person name="Raj R."/>
            <person name="Reid J."/>
            <person name="Rouhana J."/>
            <person name="Saada N."/>
            <person name="Shang Y."/>
            <person name="Simmons D."/>
            <person name="Thornton R."/>
            <person name="Warren J."/>
            <person name="Weissenberger G."/>
            <person name="Zhang J."/>
            <person name="Zhang L."/>
            <person name="Zhou C."/>
            <person name="Zhu D."/>
            <person name="Muzny D."/>
            <person name="Worley K."/>
            <person name="Gibbs R."/>
        </authorList>
    </citation>
    <scope>NUCLEOTIDE SEQUENCE [LARGE SCALE GENOMIC DNA]</scope>
    <source>
        <strain evidence="1 2">ATCC 49957</strain>
    </source>
</reference>
<dbReference type="HOGENOM" id="CLU_218955_0_0_5"/>
<accession>D5RLJ7</accession>